<keyword evidence="5" id="KW-0175">Coiled coil</keyword>
<evidence type="ECO:0000256" key="7">
    <source>
        <dbReference type="ARBA" id="ARBA00023136"/>
    </source>
</evidence>
<evidence type="ECO:0000313" key="13">
    <source>
        <dbReference type="Proteomes" id="UP000678393"/>
    </source>
</evidence>
<gene>
    <name evidence="12" type="ORF">CUNI_LOCUS12325</name>
</gene>
<comment type="caution">
    <text evidence="12">The sequence shown here is derived from an EMBL/GenBank/DDBJ whole genome shotgun (WGS) entry which is preliminary data.</text>
</comment>
<feature type="domain" description="Mff-like" evidence="11">
    <location>
        <begin position="24"/>
        <end position="136"/>
    </location>
</feature>
<dbReference type="InterPro" id="IPR039433">
    <property type="entry name" value="Mff-like_dom"/>
</dbReference>
<evidence type="ECO:0000256" key="9">
    <source>
        <dbReference type="RuleBase" id="RU368040"/>
    </source>
</evidence>
<organism evidence="12 13">
    <name type="scientific">Candidula unifasciata</name>
    <dbReference type="NCBI Taxonomy" id="100452"/>
    <lineage>
        <taxon>Eukaryota</taxon>
        <taxon>Metazoa</taxon>
        <taxon>Spiralia</taxon>
        <taxon>Lophotrochozoa</taxon>
        <taxon>Mollusca</taxon>
        <taxon>Gastropoda</taxon>
        <taxon>Heterobranchia</taxon>
        <taxon>Euthyneura</taxon>
        <taxon>Panpulmonata</taxon>
        <taxon>Eupulmonata</taxon>
        <taxon>Stylommatophora</taxon>
        <taxon>Helicina</taxon>
        <taxon>Helicoidea</taxon>
        <taxon>Geomitridae</taxon>
        <taxon>Candidula</taxon>
    </lineage>
</organism>
<protein>
    <recommendedName>
        <fullName evidence="9">Mitochondrial fission factor</fullName>
    </recommendedName>
</protein>
<evidence type="ECO:0000256" key="2">
    <source>
        <dbReference type="ARBA" id="ARBA00022692"/>
    </source>
</evidence>
<evidence type="ECO:0000256" key="4">
    <source>
        <dbReference type="ARBA" id="ARBA00022989"/>
    </source>
</evidence>
<comment type="similarity">
    <text evidence="1 9">Belongs to the Tango11 family.</text>
</comment>
<keyword evidence="8 9" id="KW-0576">Peroxisome</keyword>
<evidence type="ECO:0000256" key="8">
    <source>
        <dbReference type="ARBA" id="ARBA00023140"/>
    </source>
</evidence>
<dbReference type="InterPro" id="IPR008518">
    <property type="entry name" value="Mff/Tango-11"/>
</dbReference>
<feature type="compositionally biased region" description="Basic and acidic residues" evidence="10">
    <location>
        <begin position="1"/>
        <end position="14"/>
    </location>
</feature>
<comment type="function">
    <text evidence="9">Plays a role in mitochondrial and peroxisomal fission. Promotes the recruitment and association of the fission mediator dynamin-related protein 1 (DNM1L) to the mitochondrial surface.</text>
</comment>
<dbReference type="GO" id="GO:0090141">
    <property type="term" value="P:positive regulation of mitochondrial fission"/>
    <property type="evidence" value="ECO:0007669"/>
    <property type="project" value="UniProtKB-UniRule"/>
</dbReference>
<feature type="domain" description="Mff-like" evidence="11">
    <location>
        <begin position="183"/>
        <end position="233"/>
    </location>
</feature>
<dbReference type="Pfam" id="PF05644">
    <property type="entry name" value="Miff"/>
    <property type="match status" value="2"/>
</dbReference>
<comment type="subcellular location">
    <subcellularLocation>
        <location evidence="9">Mitochondrion outer membrane</location>
        <topology evidence="9">Single-pass type IV membrane protein</topology>
    </subcellularLocation>
    <subcellularLocation>
        <location evidence="9">Peroxisome</location>
    </subcellularLocation>
</comment>
<proteinExistence type="inferred from homology"/>
<evidence type="ECO:0000256" key="3">
    <source>
        <dbReference type="ARBA" id="ARBA00022787"/>
    </source>
</evidence>
<feature type="region of interest" description="Disordered" evidence="10">
    <location>
        <begin position="1"/>
        <end position="23"/>
    </location>
</feature>
<dbReference type="GO" id="GO:0005777">
    <property type="term" value="C:peroxisome"/>
    <property type="evidence" value="ECO:0007669"/>
    <property type="project" value="UniProtKB-SubCell"/>
</dbReference>
<dbReference type="Proteomes" id="UP000678393">
    <property type="component" value="Unassembled WGS sequence"/>
</dbReference>
<keyword evidence="7" id="KW-0472">Membrane</keyword>
<dbReference type="OrthoDB" id="5986838at2759"/>
<dbReference type="PANTHER" id="PTHR16501:SF6">
    <property type="entry name" value="TRANSPORT AND GOLGI ORGANIZATION PROTEIN 11"/>
    <property type="match status" value="1"/>
</dbReference>
<name>A0A8S3ZB10_9EUPU</name>
<dbReference type="GO" id="GO:0000266">
    <property type="term" value="P:mitochondrial fission"/>
    <property type="evidence" value="ECO:0007669"/>
    <property type="project" value="UniProtKB-UniRule"/>
</dbReference>
<evidence type="ECO:0000256" key="10">
    <source>
        <dbReference type="SAM" id="MobiDB-lite"/>
    </source>
</evidence>
<keyword evidence="3 9" id="KW-1000">Mitochondrion outer membrane</keyword>
<dbReference type="PANTHER" id="PTHR16501">
    <property type="entry name" value="TRANSPORT AND GOLGI ORGANIZATION PROTEIN 11"/>
    <property type="match status" value="1"/>
</dbReference>
<evidence type="ECO:0000256" key="1">
    <source>
        <dbReference type="ARBA" id="ARBA00009806"/>
    </source>
</evidence>
<reference evidence="12" key="1">
    <citation type="submission" date="2021-04" db="EMBL/GenBank/DDBJ databases">
        <authorList>
            <consortium name="Molecular Ecology Group"/>
        </authorList>
    </citation>
    <scope>NUCLEOTIDE SEQUENCE</scope>
</reference>
<keyword evidence="6 9" id="KW-0496">Mitochondrion</keyword>
<evidence type="ECO:0000256" key="6">
    <source>
        <dbReference type="ARBA" id="ARBA00023128"/>
    </source>
</evidence>
<keyword evidence="13" id="KW-1185">Reference proteome</keyword>
<evidence type="ECO:0000313" key="12">
    <source>
        <dbReference type="EMBL" id="CAG5126767.1"/>
    </source>
</evidence>
<sequence length="235" mass="26549">MNGNQEEGHIKLPDHTQPSDYLDIHSKTYDPEFISQISSRMQVPDRIAVGGSEYSGKQNGFIHQEFPANAQFVGMTVPDRIILAGDNLHIALKQDLILDLPGNSPAASESLSSYIGMITPPRTLTLEERFPVVEETDDHKMMAARGNMAVRDAKINNSHLNGPVPYDPGVNLHDSVLLNEENETTLLRTQVAKLTRRVQVIEEDNQKRATRELVMYPLILGYFMWKILSWLTRDR</sequence>
<keyword evidence="4" id="KW-1133">Transmembrane helix</keyword>
<dbReference type="GO" id="GO:0005741">
    <property type="term" value="C:mitochondrial outer membrane"/>
    <property type="evidence" value="ECO:0007669"/>
    <property type="project" value="UniProtKB-SubCell"/>
</dbReference>
<keyword evidence="2" id="KW-0812">Transmembrane</keyword>
<accession>A0A8S3ZB10</accession>
<dbReference type="EMBL" id="CAJHNH020002447">
    <property type="protein sequence ID" value="CAG5126767.1"/>
    <property type="molecule type" value="Genomic_DNA"/>
</dbReference>
<dbReference type="GO" id="GO:0090314">
    <property type="term" value="P:positive regulation of protein targeting to membrane"/>
    <property type="evidence" value="ECO:0007669"/>
    <property type="project" value="UniProtKB-UniRule"/>
</dbReference>
<evidence type="ECO:0000259" key="11">
    <source>
        <dbReference type="Pfam" id="PF05644"/>
    </source>
</evidence>
<dbReference type="AlphaFoldDB" id="A0A8S3ZB10"/>
<evidence type="ECO:0000256" key="5">
    <source>
        <dbReference type="ARBA" id="ARBA00023054"/>
    </source>
</evidence>